<feature type="domain" description="CENP-V/GFA" evidence="5">
    <location>
        <begin position="6"/>
        <end position="131"/>
    </location>
</feature>
<sequence>MAPPTATGSCLCGAIRYTVRGPLRPVIGCHCRMCRKTSGHHVAATSADPARVTITGAPRWYRSSEAAERGFCRDCGSNLFWRRAGHLSIFAGTLDTHPDDLALAGHIFCAEKGRYYAIADGTRQAPGDDPDLALAPR</sequence>
<gene>
    <name evidence="6" type="ORF">SAMN05421759_102432</name>
</gene>
<dbReference type="AlphaFoldDB" id="A0A1N7L6U9"/>
<evidence type="ECO:0000256" key="3">
    <source>
        <dbReference type="ARBA" id="ARBA00022833"/>
    </source>
</evidence>
<dbReference type="PANTHER" id="PTHR33337">
    <property type="entry name" value="GFA DOMAIN-CONTAINING PROTEIN"/>
    <property type="match status" value="1"/>
</dbReference>
<name>A0A1N7L6U9_9RHOB</name>
<evidence type="ECO:0000259" key="5">
    <source>
        <dbReference type="PROSITE" id="PS51891"/>
    </source>
</evidence>
<dbReference type="PROSITE" id="PS51891">
    <property type="entry name" value="CENP_V_GFA"/>
    <property type="match status" value="1"/>
</dbReference>
<evidence type="ECO:0000256" key="2">
    <source>
        <dbReference type="ARBA" id="ARBA00022723"/>
    </source>
</evidence>
<protein>
    <submittedName>
        <fullName evidence="6">Uncharacterized conserved protein</fullName>
    </submittedName>
</protein>
<dbReference type="STRING" id="633194.SAMN05421759_102432"/>
<comment type="similarity">
    <text evidence="1">Belongs to the Gfa family.</text>
</comment>
<keyword evidence="4" id="KW-0456">Lyase</keyword>
<dbReference type="EMBL" id="FTOQ01000002">
    <property type="protein sequence ID" value="SIS69568.1"/>
    <property type="molecule type" value="Genomic_DNA"/>
</dbReference>
<dbReference type="PANTHER" id="PTHR33337:SF40">
    <property type="entry name" value="CENP-V_GFA DOMAIN-CONTAINING PROTEIN-RELATED"/>
    <property type="match status" value="1"/>
</dbReference>
<dbReference type="InterPro" id="IPR006913">
    <property type="entry name" value="CENP-V/GFA"/>
</dbReference>
<dbReference type="GO" id="GO:0016846">
    <property type="term" value="F:carbon-sulfur lyase activity"/>
    <property type="evidence" value="ECO:0007669"/>
    <property type="project" value="InterPro"/>
</dbReference>
<dbReference type="Proteomes" id="UP000186684">
    <property type="component" value="Unassembled WGS sequence"/>
</dbReference>
<accession>A0A1N7L6U9</accession>
<keyword evidence="3" id="KW-0862">Zinc</keyword>
<dbReference type="RefSeq" id="WP_076445881.1">
    <property type="nucleotide sequence ID" value="NZ_FTOQ01000002.1"/>
</dbReference>
<dbReference type="Gene3D" id="3.90.1590.10">
    <property type="entry name" value="glutathione-dependent formaldehyde- activating enzyme (gfa)"/>
    <property type="match status" value="1"/>
</dbReference>
<dbReference type="InterPro" id="IPR011057">
    <property type="entry name" value="Mss4-like_sf"/>
</dbReference>
<organism evidence="6 7">
    <name type="scientific">Roseivivax lentus</name>
    <dbReference type="NCBI Taxonomy" id="633194"/>
    <lineage>
        <taxon>Bacteria</taxon>
        <taxon>Pseudomonadati</taxon>
        <taxon>Pseudomonadota</taxon>
        <taxon>Alphaproteobacteria</taxon>
        <taxon>Rhodobacterales</taxon>
        <taxon>Roseobacteraceae</taxon>
        <taxon>Roseivivax</taxon>
    </lineage>
</organism>
<dbReference type="GO" id="GO:0046872">
    <property type="term" value="F:metal ion binding"/>
    <property type="evidence" value="ECO:0007669"/>
    <property type="project" value="UniProtKB-KW"/>
</dbReference>
<evidence type="ECO:0000313" key="6">
    <source>
        <dbReference type="EMBL" id="SIS69568.1"/>
    </source>
</evidence>
<dbReference type="SUPFAM" id="SSF51316">
    <property type="entry name" value="Mss4-like"/>
    <property type="match status" value="1"/>
</dbReference>
<evidence type="ECO:0000313" key="7">
    <source>
        <dbReference type="Proteomes" id="UP000186684"/>
    </source>
</evidence>
<dbReference type="OrthoDB" id="9807246at2"/>
<reference evidence="7" key="1">
    <citation type="submission" date="2017-01" db="EMBL/GenBank/DDBJ databases">
        <authorList>
            <person name="Varghese N."/>
            <person name="Submissions S."/>
        </authorList>
    </citation>
    <scope>NUCLEOTIDE SEQUENCE [LARGE SCALE GENOMIC DNA]</scope>
    <source>
        <strain evidence="7">DSM 29430</strain>
    </source>
</reference>
<dbReference type="Pfam" id="PF04828">
    <property type="entry name" value="GFA"/>
    <property type="match status" value="1"/>
</dbReference>
<keyword evidence="7" id="KW-1185">Reference proteome</keyword>
<evidence type="ECO:0000256" key="1">
    <source>
        <dbReference type="ARBA" id="ARBA00005495"/>
    </source>
</evidence>
<evidence type="ECO:0000256" key="4">
    <source>
        <dbReference type="ARBA" id="ARBA00023239"/>
    </source>
</evidence>
<keyword evidence="2" id="KW-0479">Metal-binding</keyword>
<proteinExistence type="inferred from homology"/>